<evidence type="ECO:0000313" key="7">
    <source>
        <dbReference type="EMBL" id="KAG0297897.1"/>
    </source>
</evidence>
<feature type="compositionally biased region" description="Basic and acidic residues" evidence="5">
    <location>
        <begin position="40"/>
        <end position="59"/>
    </location>
</feature>
<dbReference type="SMART" id="SM00479">
    <property type="entry name" value="EXOIII"/>
    <property type="match status" value="1"/>
</dbReference>
<feature type="region of interest" description="Disordered" evidence="5">
    <location>
        <begin position="1"/>
        <end position="133"/>
    </location>
</feature>
<keyword evidence="8" id="KW-1185">Reference proteome</keyword>
<keyword evidence="4" id="KW-0269">Exonuclease</keyword>
<dbReference type="Proteomes" id="UP001194696">
    <property type="component" value="Unassembled WGS sequence"/>
</dbReference>
<sequence>MGADKKRKHAKEEDDVKKTKKSSSRSSKLATPDLAVTVAEQDRPSKKAKKEEKDKEVKEKKSKKEKKVKSDKDDKKGKKDKKDKKDKKEKKEKKEKKSAKSDDESSTPSSPASLSDTSVDMDVDHDEIPAASVVPMLSAADIIAQYKKAKESKTQVVVGNNGSSSQDSDDSQKAASEGAAKSSHAAQMTPKVDENGLTRKERRLLKIKQKQINRKSEGDGEPAFNIKAGHEMLTLKDLRDLIVFILTETPSLPWVEVKNKFKIDKVAMIYVSGLDPQLFHINLQSPDAHKAVTWGERVEKNRGLVAELDYLRGNFEEVSVVKATGDKFRIHSPTNTLLSVPLSNAEKMKREREKKAAKSAKSRKPENFMMTLEELRENIFPIPRYLDPSLPELKDGWMETAKLSKTTLMPPPKKMIAMDCEMCRTEAGQELTRVTLIDEAGKTVYDELVMPENPILDYLTQYSGMTAARLNGVTTRLAEVQEKLKEFVDYNTILVGHSLENDMKVLKLAHPFIIDTSLIYHHTRGPPYRPGLKWLAQKWLQRQIQANIERGHDSAEDALACMDLIKLKLTKPVGFGEYEQDQESLFSRLQRFNNPKTSVLIDSDAFAGQSATTTVQTHSDEEVVAAVPEAIKNHNFVWARLRDIEINHGKVPVIELAEGQIADKGRLSKVSSGDKVQASEEEIRHGLRSVDKSIEQIVNSLPPRTAVIVTSGQGDHREVSKLQQRQKKFMELYKTKNLSDIPKEEHFLEADEKLLAKAVDVAKSGVVFLKIKQ</sequence>
<evidence type="ECO:0000256" key="5">
    <source>
        <dbReference type="SAM" id="MobiDB-lite"/>
    </source>
</evidence>
<dbReference type="SUPFAM" id="SSF53098">
    <property type="entry name" value="Ribonuclease H-like"/>
    <property type="match status" value="1"/>
</dbReference>
<dbReference type="InterPro" id="IPR036397">
    <property type="entry name" value="RNaseH_sf"/>
</dbReference>
<proteinExistence type="inferred from homology"/>
<dbReference type="InterPro" id="IPR013520">
    <property type="entry name" value="Ribonucl_H"/>
</dbReference>
<dbReference type="PANTHER" id="PTHR12801:SF155">
    <property type="entry name" value="RIBONUCLEASE H70"/>
    <property type="match status" value="1"/>
</dbReference>
<evidence type="ECO:0000256" key="3">
    <source>
        <dbReference type="ARBA" id="ARBA00022801"/>
    </source>
</evidence>
<evidence type="ECO:0000259" key="6">
    <source>
        <dbReference type="SMART" id="SM00479"/>
    </source>
</evidence>
<feature type="compositionally biased region" description="Basic residues" evidence="5">
    <location>
        <begin position="78"/>
        <end position="97"/>
    </location>
</feature>
<evidence type="ECO:0000256" key="2">
    <source>
        <dbReference type="ARBA" id="ARBA00022722"/>
    </source>
</evidence>
<dbReference type="Gene3D" id="3.30.420.10">
    <property type="entry name" value="Ribonuclease H-like superfamily/Ribonuclease H"/>
    <property type="match status" value="1"/>
</dbReference>
<evidence type="ECO:0000313" key="8">
    <source>
        <dbReference type="Proteomes" id="UP001194696"/>
    </source>
</evidence>
<feature type="compositionally biased region" description="Low complexity" evidence="5">
    <location>
        <begin position="106"/>
        <end position="118"/>
    </location>
</feature>
<reference evidence="7 8" key="1">
    <citation type="journal article" date="2020" name="Fungal Divers.">
        <title>Resolving the Mortierellaceae phylogeny through synthesis of multi-gene phylogenetics and phylogenomics.</title>
        <authorList>
            <person name="Vandepol N."/>
            <person name="Liber J."/>
            <person name="Desiro A."/>
            <person name="Na H."/>
            <person name="Kennedy M."/>
            <person name="Barry K."/>
            <person name="Grigoriev I.V."/>
            <person name="Miller A.N."/>
            <person name="O'Donnell K."/>
            <person name="Stajich J.E."/>
            <person name="Bonito G."/>
        </authorList>
    </citation>
    <scope>NUCLEOTIDE SEQUENCE [LARGE SCALE GENOMIC DNA]</scope>
    <source>
        <strain evidence="7 8">AD045</strain>
    </source>
</reference>
<comment type="caution">
    <text evidence="7">The sequence shown here is derived from an EMBL/GenBank/DDBJ whole genome shotgun (WGS) entry which is preliminary data.</text>
</comment>
<comment type="similarity">
    <text evidence="1">Belongs to the REXO1/REXO3 family.</text>
</comment>
<dbReference type="InterPro" id="IPR047021">
    <property type="entry name" value="REXO1/3/4-like"/>
</dbReference>
<dbReference type="CDD" id="cd06145">
    <property type="entry name" value="REX1_like"/>
    <property type="match status" value="1"/>
</dbReference>
<dbReference type="Pfam" id="PF00929">
    <property type="entry name" value="RNase_T"/>
    <property type="match status" value="1"/>
</dbReference>
<keyword evidence="2" id="KW-0540">Nuclease</keyword>
<name>A0ABQ7KEV7_9FUNG</name>
<organism evidence="7 8">
    <name type="scientific">Linnemannia gamsii</name>
    <dbReference type="NCBI Taxonomy" id="64522"/>
    <lineage>
        <taxon>Eukaryota</taxon>
        <taxon>Fungi</taxon>
        <taxon>Fungi incertae sedis</taxon>
        <taxon>Mucoromycota</taxon>
        <taxon>Mortierellomycotina</taxon>
        <taxon>Mortierellomycetes</taxon>
        <taxon>Mortierellales</taxon>
        <taxon>Mortierellaceae</taxon>
        <taxon>Linnemannia</taxon>
    </lineage>
</organism>
<gene>
    <name evidence="7" type="ORF">BGZ96_004250</name>
</gene>
<protein>
    <recommendedName>
        <fullName evidence="6">Exonuclease domain-containing protein</fullName>
    </recommendedName>
</protein>
<feature type="domain" description="Exonuclease" evidence="6">
    <location>
        <begin position="414"/>
        <end position="574"/>
    </location>
</feature>
<feature type="compositionally biased region" description="Basic and acidic residues" evidence="5">
    <location>
        <begin position="68"/>
        <end position="77"/>
    </location>
</feature>
<dbReference type="EMBL" id="JAAAIM010000020">
    <property type="protein sequence ID" value="KAG0297897.1"/>
    <property type="molecule type" value="Genomic_DNA"/>
</dbReference>
<feature type="compositionally biased region" description="Low complexity" evidence="5">
    <location>
        <begin position="155"/>
        <end position="166"/>
    </location>
</feature>
<evidence type="ECO:0000256" key="1">
    <source>
        <dbReference type="ARBA" id="ARBA00006357"/>
    </source>
</evidence>
<dbReference type="InterPro" id="IPR034922">
    <property type="entry name" value="REX1-like_exo"/>
</dbReference>
<dbReference type="InterPro" id="IPR012337">
    <property type="entry name" value="RNaseH-like_sf"/>
</dbReference>
<dbReference type="PANTHER" id="PTHR12801">
    <property type="entry name" value="RNA EXONUCLEASE REXO1 / RECO3 FAMILY MEMBER-RELATED"/>
    <property type="match status" value="1"/>
</dbReference>
<feature type="region of interest" description="Disordered" evidence="5">
    <location>
        <begin position="149"/>
        <end position="200"/>
    </location>
</feature>
<evidence type="ECO:0000256" key="4">
    <source>
        <dbReference type="ARBA" id="ARBA00022839"/>
    </source>
</evidence>
<keyword evidence="3" id="KW-0378">Hydrolase</keyword>
<accession>A0ABQ7KEV7</accession>